<reference evidence="1 2" key="1">
    <citation type="submission" date="2024-01" db="EMBL/GenBank/DDBJ databases">
        <title>Genome assemblies of Stephania.</title>
        <authorList>
            <person name="Yang L."/>
        </authorList>
    </citation>
    <scope>NUCLEOTIDE SEQUENCE [LARGE SCALE GENOMIC DNA]</scope>
    <source>
        <strain evidence="1">JXDWG</strain>
        <tissue evidence="1">Leaf</tissue>
    </source>
</reference>
<name>A0AAP0I0F3_9MAGN</name>
<dbReference type="AlphaFoldDB" id="A0AAP0I0F3"/>
<sequence length="151" mass="17867">MRGDNQLVLAFLKSKYFPRSQFMEADLGPRPSWFWRGWFDGKDIVEEGLRWRVGDSTKVKIWDDFWIAKKEKSKLWSLRIEGLIWVKDLISHSTKNWNGDLIKSSFREEEAKFILATLLSREGCEDQLVWHYEKSGLFSVRSTYKLAVTLD</sequence>
<organism evidence="1 2">
    <name type="scientific">Stephania cephalantha</name>
    <dbReference type="NCBI Taxonomy" id="152367"/>
    <lineage>
        <taxon>Eukaryota</taxon>
        <taxon>Viridiplantae</taxon>
        <taxon>Streptophyta</taxon>
        <taxon>Embryophyta</taxon>
        <taxon>Tracheophyta</taxon>
        <taxon>Spermatophyta</taxon>
        <taxon>Magnoliopsida</taxon>
        <taxon>Ranunculales</taxon>
        <taxon>Menispermaceae</taxon>
        <taxon>Menispermoideae</taxon>
        <taxon>Cissampelideae</taxon>
        <taxon>Stephania</taxon>
    </lineage>
</organism>
<comment type="caution">
    <text evidence="1">The sequence shown here is derived from an EMBL/GenBank/DDBJ whole genome shotgun (WGS) entry which is preliminary data.</text>
</comment>
<proteinExistence type="predicted"/>
<dbReference type="Proteomes" id="UP001419268">
    <property type="component" value="Unassembled WGS sequence"/>
</dbReference>
<evidence type="ECO:0000313" key="1">
    <source>
        <dbReference type="EMBL" id="KAK9104847.1"/>
    </source>
</evidence>
<dbReference type="EMBL" id="JBBNAG010000009">
    <property type="protein sequence ID" value="KAK9104847.1"/>
    <property type="molecule type" value="Genomic_DNA"/>
</dbReference>
<accession>A0AAP0I0F3</accession>
<keyword evidence="2" id="KW-1185">Reference proteome</keyword>
<protein>
    <submittedName>
        <fullName evidence="1">Uncharacterized protein</fullName>
    </submittedName>
</protein>
<evidence type="ECO:0000313" key="2">
    <source>
        <dbReference type="Proteomes" id="UP001419268"/>
    </source>
</evidence>
<gene>
    <name evidence="1" type="ORF">Scep_021691</name>
</gene>